<dbReference type="EMBL" id="WBJZ01000013">
    <property type="protein sequence ID" value="KAB1655953.1"/>
    <property type="molecule type" value="Genomic_DNA"/>
</dbReference>
<reference evidence="2 3" key="1">
    <citation type="submission" date="2019-09" db="EMBL/GenBank/DDBJ databases">
        <title>Phylogeny of genus Pseudoclavibacter and closely related genus.</title>
        <authorList>
            <person name="Li Y."/>
        </authorList>
    </citation>
    <scope>NUCLEOTIDE SEQUENCE [LARGE SCALE GENOMIC DNA]</scope>
    <source>
        <strain evidence="2 3">DSM 23821</strain>
    </source>
</reference>
<gene>
    <name evidence="2" type="ORF">F8O01_10920</name>
</gene>
<dbReference type="OrthoDB" id="9803828at2"/>
<dbReference type="PANTHER" id="PTHR23024">
    <property type="entry name" value="ARYLACETAMIDE DEACETYLASE"/>
    <property type="match status" value="1"/>
</dbReference>
<dbReference type="RefSeq" id="WP_158040901.1">
    <property type="nucleotide sequence ID" value="NZ_JACCFV010000001.1"/>
</dbReference>
<name>A0A7J5BQC4_9MICO</name>
<keyword evidence="3" id="KW-1185">Reference proteome</keyword>
<feature type="domain" description="Alpha/beta hydrolase fold-3" evidence="1">
    <location>
        <begin position="89"/>
        <end position="288"/>
    </location>
</feature>
<dbReference type="InterPro" id="IPR050466">
    <property type="entry name" value="Carboxylest/Gibb_receptor"/>
</dbReference>
<dbReference type="Gene3D" id="3.40.50.1820">
    <property type="entry name" value="alpha/beta hydrolase"/>
    <property type="match status" value="1"/>
</dbReference>
<dbReference type="AlphaFoldDB" id="A0A7J5BQC4"/>
<dbReference type="InterPro" id="IPR029058">
    <property type="entry name" value="AB_hydrolase_fold"/>
</dbReference>
<dbReference type="GO" id="GO:0016787">
    <property type="term" value="F:hydrolase activity"/>
    <property type="evidence" value="ECO:0007669"/>
    <property type="project" value="UniProtKB-KW"/>
</dbReference>
<dbReference type="Pfam" id="PF07859">
    <property type="entry name" value="Abhydrolase_3"/>
    <property type="match status" value="1"/>
</dbReference>
<keyword evidence="2" id="KW-0378">Hydrolase</keyword>
<evidence type="ECO:0000259" key="1">
    <source>
        <dbReference type="Pfam" id="PF07859"/>
    </source>
</evidence>
<dbReference type="InterPro" id="IPR013094">
    <property type="entry name" value="AB_hydrolase_3"/>
</dbReference>
<proteinExistence type="predicted"/>
<protein>
    <submittedName>
        <fullName evidence="2">Alpha/beta hydrolase</fullName>
    </submittedName>
</protein>
<evidence type="ECO:0000313" key="2">
    <source>
        <dbReference type="EMBL" id="KAB1655953.1"/>
    </source>
</evidence>
<comment type="caution">
    <text evidence="2">The sequence shown here is derived from an EMBL/GenBank/DDBJ whole genome shotgun (WGS) entry which is preliminary data.</text>
</comment>
<evidence type="ECO:0000313" key="3">
    <source>
        <dbReference type="Proteomes" id="UP000467240"/>
    </source>
</evidence>
<organism evidence="2 3">
    <name type="scientific">Pseudoclavibacter chungangensis</name>
    <dbReference type="NCBI Taxonomy" id="587635"/>
    <lineage>
        <taxon>Bacteria</taxon>
        <taxon>Bacillati</taxon>
        <taxon>Actinomycetota</taxon>
        <taxon>Actinomycetes</taxon>
        <taxon>Micrococcales</taxon>
        <taxon>Microbacteriaceae</taxon>
        <taxon>Pseudoclavibacter</taxon>
    </lineage>
</organism>
<accession>A0A7J5BQC4</accession>
<dbReference type="Proteomes" id="UP000467240">
    <property type="component" value="Unassembled WGS sequence"/>
</dbReference>
<dbReference type="PANTHER" id="PTHR23024:SF182">
    <property type="entry name" value="PUTATIVE (AFU_ORTHOLOGUE AFUA_3G14960)-RELATED"/>
    <property type="match status" value="1"/>
</dbReference>
<sequence length="317" mass="33685">MLAPEITAWASRARALRADLALDGATEWPERRELARRLSDALALALEFTAPARGDVSVDEFTIAGGSGQLRARRYRPAGRTGTAMPTQLWCHGGGFVAGTIDEILGDRLTADRARDANLQIVSLEYRLAPEHPYPAAVDDVVAALADLRARADELDVDADRLGVGGNSAGALVAATAALRERDGGRPLRHQALEVPPATLRDVGESSRRYAIGFGLDDAWEVAALYRGAAPVSEVSPLDHSDHRDVAPALLLVAQFDPLRDGALAYADALCAVGVATEVRLGAGHVHASPGLTAGFDRARRWQSTFAAELALAYRTT</sequence>
<dbReference type="SUPFAM" id="SSF53474">
    <property type="entry name" value="alpha/beta-Hydrolases"/>
    <property type="match status" value="1"/>
</dbReference>